<feature type="domain" description="DNA endonuclease activator Ctp1 C-terminal" evidence="6">
    <location>
        <begin position="351"/>
        <end position="388"/>
    </location>
</feature>
<feature type="region of interest" description="Disordered" evidence="5">
    <location>
        <begin position="174"/>
        <end position="204"/>
    </location>
</feature>
<dbReference type="GO" id="GO:0005634">
    <property type="term" value="C:nucleus"/>
    <property type="evidence" value="ECO:0007669"/>
    <property type="project" value="UniProtKB-SubCell"/>
</dbReference>
<keyword evidence="2" id="KW-0227">DNA damage</keyword>
<evidence type="ECO:0000256" key="3">
    <source>
        <dbReference type="ARBA" id="ARBA00023242"/>
    </source>
</evidence>
<sequence>MPLNSATDDDEFRSLFSKLLSLLNLKFGCGNNCWNCCQALENISQQIQNLQTDVRQLQQVVSKGFEEAKLATKEQRYPFENSIKKVEERISSTEDEITCFSQEQPLLSPTGTFPKRFSDDKARREQSSGMDNIDASPEHKILSKESYSDENSNTFVIQRSRSLSCERRNSDCLYTKPSSQQRNIASEKEYSINDSSPLLNNSRVRQSLTTRNAELSTTKDNTLKPLRKHKAETKETCDMHRQTKVARGLVSSQKFGKITRIGDQGCDQVSFSQTPSPTKETSSHEITESTSRILEHLPKESSIPKVTTEYKDNNGNCLCTNPVIRSKEERMKMKGSTCTECQKTWNCLAHNNEERCKEMIQKYSRHRHCHTPPETPEFWFDISFPETETIPPESPLV</sequence>
<dbReference type="AlphaFoldDB" id="M2X4C3"/>
<dbReference type="GeneID" id="17089939"/>
<evidence type="ECO:0000256" key="4">
    <source>
        <dbReference type="SAM" id="Coils"/>
    </source>
</evidence>
<name>M2X4C3_GALSU</name>
<dbReference type="Gramene" id="EME31280">
    <property type="protein sequence ID" value="EME31280"/>
    <property type="gene ID" value="Gasu_15190"/>
</dbReference>
<dbReference type="GO" id="GO:0006281">
    <property type="term" value="P:DNA repair"/>
    <property type="evidence" value="ECO:0007669"/>
    <property type="project" value="InterPro"/>
</dbReference>
<feature type="coiled-coil region" evidence="4">
    <location>
        <begin position="40"/>
        <end position="103"/>
    </location>
</feature>
<evidence type="ECO:0000256" key="5">
    <source>
        <dbReference type="SAM" id="MobiDB-lite"/>
    </source>
</evidence>
<evidence type="ECO:0000256" key="1">
    <source>
        <dbReference type="ARBA" id="ARBA00004123"/>
    </source>
</evidence>
<feature type="compositionally biased region" description="Basic and acidic residues" evidence="5">
    <location>
        <begin position="116"/>
        <end position="126"/>
    </location>
</feature>
<dbReference type="RefSeq" id="XP_005707800.1">
    <property type="nucleotide sequence ID" value="XM_005707743.1"/>
</dbReference>
<evidence type="ECO:0000256" key="2">
    <source>
        <dbReference type="ARBA" id="ARBA00022763"/>
    </source>
</evidence>
<evidence type="ECO:0000313" key="8">
    <source>
        <dbReference type="Proteomes" id="UP000030680"/>
    </source>
</evidence>
<evidence type="ECO:0000313" key="7">
    <source>
        <dbReference type="EMBL" id="EME31280.1"/>
    </source>
</evidence>
<evidence type="ECO:0000259" key="6">
    <source>
        <dbReference type="Pfam" id="PF08573"/>
    </source>
</evidence>
<dbReference type="InterPro" id="IPR013882">
    <property type="entry name" value="Ctp1_C"/>
</dbReference>
<feature type="region of interest" description="Disordered" evidence="5">
    <location>
        <begin position="266"/>
        <end position="289"/>
    </location>
</feature>
<dbReference type="OrthoDB" id="5801062at2759"/>
<comment type="subcellular location">
    <subcellularLocation>
        <location evidence="1">Nucleus</location>
    </subcellularLocation>
</comment>
<keyword evidence="4" id="KW-0175">Coiled coil</keyword>
<reference evidence="8" key="1">
    <citation type="journal article" date="2013" name="Science">
        <title>Gene transfer from bacteria and archaea facilitated evolution of an extremophilic eukaryote.</title>
        <authorList>
            <person name="Schonknecht G."/>
            <person name="Chen W.H."/>
            <person name="Ternes C.M."/>
            <person name="Barbier G.G."/>
            <person name="Shrestha R.P."/>
            <person name="Stanke M."/>
            <person name="Brautigam A."/>
            <person name="Baker B.J."/>
            <person name="Banfield J.F."/>
            <person name="Garavito R.M."/>
            <person name="Carr K."/>
            <person name="Wilkerson C."/>
            <person name="Rensing S.A."/>
            <person name="Gagneul D."/>
            <person name="Dickenson N.E."/>
            <person name="Oesterhelt C."/>
            <person name="Lercher M.J."/>
            <person name="Weber A.P."/>
        </authorList>
    </citation>
    <scope>NUCLEOTIDE SEQUENCE [LARGE SCALE GENOMIC DNA]</scope>
    <source>
        <strain evidence="8">074W</strain>
    </source>
</reference>
<dbReference type="Proteomes" id="UP000030680">
    <property type="component" value="Unassembled WGS sequence"/>
</dbReference>
<feature type="compositionally biased region" description="Basic and acidic residues" evidence="5">
    <location>
        <begin position="136"/>
        <end position="147"/>
    </location>
</feature>
<keyword evidence="3" id="KW-0539">Nucleus</keyword>
<dbReference type="EMBL" id="KB454493">
    <property type="protein sequence ID" value="EME31280.1"/>
    <property type="molecule type" value="Genomic_DNA"/>
</dbReference>
<keyword evidence="8" id="KW-1185">Reference proteome</keyword>
<feature type="compositionally biased region" description="Polar residues" evidence="5">
    <location>
        <begin position="267"/>
        <end position="277"/>
    </location>
</feature>
<gene>
    <name evidence="7" type="ORF">Gasu_15190</name>
</gene>
<feature type="region of interest" description="Disordered" evidence="5">
    <location>
        <begin position="110"/>
        <end position="151"/>
    </location>
</feature>
<protein>
    <recommendedName>
        <fullName evidence="6">DNA endonuclease activator Ctp1 C-terminal domain-containing protein</fullName>
    </recommendedName>
</protein>
<dbReference type="KEGG" id="gsl:Gasu_15190"/>
<dbReference type="Pfam" id="PF08573">
    <property type="entry name" value="SAE2"/>
    <property type="match status" value="1"/>
</dbReference>
<accession>M2X4C3</accession>
<proteinExistence type="predicted"/>
<organism evidence="7 8">
    <name type="scientific">Galdieria sulphuraria</name>
    <name type="common">Red alga</name>
    <dbReference type="NCBI Taxonomy" id="130081"/>
    <lineage>
        <taxon>Eukaryota</taxon>
        <taxon>Rhodophyta</taxon>
        <taxon>Bangiophyceae</taxon>
        <taxon>Galdieriales</taxon>
        <taxon>Galdieriaceae</taxon>
        <taxon>Galdieria</taxon>
    </lineage>
</organism>
<feature type="compositionally biased region" description="Polar residues" evidence="5">
    <location>
        <begin position="192"/>
        <end position="204"/>
    </location>
</feature>